<dbReference type="AlphaFoldDB" id="A0A8S1YLH1"/>
<feature type="transmembrane region" description="Helical" evidence="1">
    <location>
        <begin position="89"/>
        <end position="110"/>
    </location>
</feature>
<evidence type="ECO:0000313" key="2">
    <source>
        <dbReference type="EMBL" id="CAD8214563.1"/>
    </source>
</evidence>
<proteinExistence type="predicted"/>
<organism evidence="2 3">
    <name type="scientific">Paramecium octaurelia</name>
    <dbReference type="NCBI Taxonomy" id="43137"/>
    <lineage>
        <taxon>Eukaryota</taxon>
        <taxon>Sar</taxon>
        <taxon>Alveolata</taxon>
        <taxon>Ciliophora</taxon>
        <taxon>Intramacronucleata</taxon>
        <taxon>Oligohymenophorea</taxon>
        <taxon>Peniculida</taxon>
        <taxon>Parameciidae</taxon>
        <taxon>Paramecium</taxon>
    </lineage>
</organism>
<keyword evidence="1" id="KW-0812">Transmembrane</keyword>
<keyword evidence="3" id="KW-1185">Reference proteome</keyword>
<comment type="caution">
    <text evidence="2">The sequence shown here is derived from an EMBL/GenBank/DDBJ whole genome shotgun (WGS) entry which is preliminary data.</text>
</comment>
<name>A0A8S1YLH1_PAROT</name>
<sequence length="383" mass="44110">MHSGRSFDKVEKGKNQVNGLCHVIPIVMVKIQLGKENIEMGKQLVNKIFMVVEILQVITRCKNKFNNIYIYIYLAVEEYMKKRLKKLRLVIGLSYGMDLIFLIKSFSMVNIKMMEYFAQSFQGFSILLNVKLIIYQNIQSGSGFYDDEGDDIKNGKLIEWQNDLVVKTEVSYKGENKNGKKIGLWDILFQADLTQSWKQMFRLLIEFDLVEEDYMMNEVKGQSMVDGQICLKSLIKIIGQLLMVNIKMIKKSADGILGMGSKESKIEVNNIIQNLHQYLVVGENMMKNVKGAKQVIGLSCQMNLKGITKQFVMVNITMVRELGNGKIRQFAEKRLDEILMIFKQQDILIQIKFLQLFALLIFLTQTTQILKQLYLTSNSLLTG</sequence>
<keyword evidence="1" id="KW-1133">Transmembrane helix</keyword>
<evidence type="ECO:0000256" key="1">
    <source>
        <dbReference type="SAM" id="Phobius"/>
    </source>
</evidence>
<keyword evidence="1" id="KW-0472">Membrane</keyword>
<accession>A0A8S1YLH1</accession>
<reference evidence="2" key="1">
    <citation type="submission" date="2021-01" db="EMBL/GenBank/DDBJ databases">
        <authorList>
            <consortium name="Genoscope - CEA"/>
            <person name="William W."/>
        </authorList>
    </citation>
    <scope>NUCLEOTIDE SEQUENCE</scope>
</reference>
<evidence type="ECO:0000313" key="3">
    <source>
        <dbReference type="Proteomes" id="UP000683925"/>
    </source>
</evidence>
<protein>
    <submittedName>
        <fullName evidence="2">Uncharacterized protein</fullName>
    </submittedName>
</protein>
<dbReference type="EMBL" id="CAJJDP010000186">
    <property type="protein sequence ID" value="CAD8214563.1"/>
    <property type="molecule type" value="Genomic_DNA"/>
</dbReference>
<dbReference type="OrthoDB" id="326273at2759"/>
<gene>
    <name evidence="2" type="ORF">POCTA_138.1.T1820006</name>
</gene>
<dbReference type="Proteomes" id="UP000683925">
    <property type="component" value="Unassembled WGS sequence"/>
</dbReference>